<dbReference type="EMBL" id="CACVBM020000333">
    <property type="protein sequence ID" value="CAA7017886.1"/>
    <property type="molecule type" value="Genomic_DNA"/>
</dbReference>
<dbReference type="OrthoDB" id="1107390at2759"/>
<protein>
    <recommendedName>
        <fullName evidence="3">Endonuclease/exonuclease/phosphatase domain-containing protein</fullName>
    </recommendedName>
</protein>
<accession>A0A6D2HTF9</accession>
<evidence type="ECO:0000313" key="2">
    <source>
        <dbReference type="Proteomes" id="UP000467841"/>
    </source>
</evidence>
<dbReference type="Proteomes" id="UP000467841">
    <property type="component" value="Unassembled WGS sequence"/>
</dbReference>
<reference evidence="1" key="1">
    <citation type="submission" date="2020-01" db="EMBL/GenBank/DDBJ databases">
        <authorList>
            <person name="Mishra B."/>
        </authorList>
    </citation>
    <scope>NUCLEOTIDE SEQUENCE [LARGE SCALE GENOMIC DNA]</scope>
</reference>
<proteinExistence type="predicted"/>
<name>A0A6D2HTF9_9BRAS</name>
<sequence>MRVEVWNCRDLGQCLTVRRLKEIHRVYLPDMLFLVETKKVDDYVRDIGSQLGYDQMKIVSPQGLSGEFLDLAQSDHRPLIVSIEYEGRVKRGQFRYDKRLAQDEDFVQTVVNFWTNRNQVHLEFSSKLKRCRREMAKWKRRHRVNAAEDIQMIHSQLDMALRDPHRASWEIKKL</sequence>
<dbReference type="SUPFAM" id="SSF56219">
    <property type="entry name" value="DNase I-like"/>
    <property type="match status" value="1"/>
</dbReference>
<organism evidence="1 2">
    <name type="scientific">Microthlaspi erraticum</name>
    <dbReference type="NCBI Taxonomy" id="1685480"/>
    <lineage>
        <taxon>Eukaryota</taxon>
        <taxon>Viridiplantae</taxon>
        <taxon>Streptophyta</taxon>
        <taxon>Embryophyta</taxon>
        <taxon>Tracheophyta</taxon>
        <taxon>Spermatophyta</taxon>
        <taxon>Magnoliopsida</taxon>
        <taxon>eudicotyledons</taxon>
        <taxon>Gunneridae</taxon>
        <taxon>Pentapetalae</taxon>
        <taxon>rosids</taxon>
        <taxon>malvids</taxon>
        <taxon>Brassicales</taxon>
        <taxon>Brassicaceae</taxon>
        <taxon>Coluteocarpeae</taxon>
        <taxon>Microthlaspi</taxon>
    </lineage>
</organism>
<gene>
    <name evidence="1" type="ORF">MERR_LOCUS5121</name>
</gene>
<comment type="caution">
    <text evidence="1">The sequence shown here is derived from an EMBL/GenBank/DDBJ whole genome shotgun (WGS) entry which is preliminary data.</text>
</comment>
<dbReference type="AlphaFoldDB" id="A0A6D2HTF9"/>
<dbReference type="InterPro" id="IPR036691">
    <property type="entry name" value="Endo/exonu/phosph_ase_sf"/>
</dbReference>
<evidence type="ECO:0000313" key="1">
    <source>
        <dbReference type="EMBL" id="CAA7017886.1"/>
    </source>
</evidence>
<evidence type="ECO:0008006" key="3">
    <source>
        <dbReference type="Google" id="ProtNLM"/>
    </source>
</evidence>
<keyword evidence="2" id="KW-1185">Reference proteome</keyword>